<evidence type="ECO:0000313" key="2">
    <source>
        <dbReference type="Proteomes" id="UP001213000"/>
    </source>
</evidence>
<protein>
    <submittedName>
        <fullName evidence="1">Uncharacterized protein</fullName>
    </submittedName>
</protein>
<name>A0AAD5VP50_9AGAR</name>
<dbReference type="Proteomes" id="UP001213000">
    <property type="component" value="Unassembled WGS sequence"/>
</dbReference>
<evidence type="ECO:0000313" key="1">
    <source>
        <dbReference type="EMBL" id="KAJ3565497.1"/>
    </source>
</evidence>
<dbReference type="EMBL" id="JANIEX010000566">
    <property type="protein sequence ID" value="KAJ3565497.1"/>
    <property type="molecule type" value="Genomic_DNA"/>
</dbReference>
<accession>A0AAD5VP50</accession>
<dbReference type="AlphaFoldDB" id="A0AAD5VP50"/>
<comment type="caution">
    <text evidence="1">The sequence shown here is derived from an EMBL/GenBank/DDBJ whole genome shotgun (WGS) entry which is preliminary data.</text>
</comment>
<gene>
    <name evidence="1" type="ORF">NP233_g7599</name>
</gene>
<keyword evidence="2" id="KW-1185">Reference proteome</keyword>
<proteinExistence type="predicted"/>
<organism evidence="1 2">
    <name type="scientific">Leucocoprinus birnbaumii</name>
    <dbReference type="NCBI Taxonomy" id="56174"/>
    <lineage>
        <taxon>Eukaryota</taxon>
        <taxon>Fungi</taxon>
        <taxon>Dikarya</taxon>
        <taxon>Basidiomycota</taxon>
        <taxon>Agaricomycotina</taxon>
        <taxon>Agaricomycetes</taxon>
        <taxon>Agaricomycetidae</taxon>
        <taxon>Agaricales</taxon>
        <taxon>Agaricineae</taxon>
        <taxon>Agaricaceae</taxon>
        <taxon>Leucocoprinus</taxon>
    </lineage>
</organism>
<sequence>MGEPLSTVLIRKLGDVNRCRTPLKLIELPLHADMATVPAVNYMDIEVLPEEAKPSRKARGLPGLKVFVTNPTGIRLGDIFSSIVAESTERCDLVAYASGGQVYNQWVPSSLTFQKKAEILGKHKSYAGIKSMTIENGVMKVKLRTASL</sequence>
<reference evidence="1" key="1">
    <citation type="submission" date="2022-07" db="EMBL/GenBank/DDBJ databases">
        <title>Genome Sequence of Leucocoprinus birnbaumii.</title>
        <authorList>
            <person name="Buettner E."/>
        </authorList>
    </citation>
    <scope>NUCLEOTIDE SEQUENCE</scope>
    <source>
        <strain evidence="1">VT141</strain>
    </source>
</reference>